<reference evidence="6 7" key="1">
    <citation type="submission" date="2018-09" db="EMBL/GenBank/DDBJ databases">
        <authorList>
            <person name="Zhu H."/>
        </authorList>
    </citation>
    <scope>NUCLEOTIDE SEQUENCE [LARGE SCALE GENOMIC DNA]</scope>
    <source>
        <strain evidence="6 7">K1W22B-8</strain>
    </source>
</reference>
<dbReference type="Gene3D" id="3.40.50.150">
    <property type="entry name" value="Vaccinia Virus protein VP39"/>
    <property type="match status" value="1"/>
</dbReference>
<dbReference type="EMBL" id="QYUK01000011">
    <property type="protein sequence ID" value="RJF86667.1"/>
    <property type="molecule type" value="Genomic_DNA"/>
</dbReference>
<gene>
    <name evidence="6" type="ORF">D3874_06225</name>
</gene>
<keyword evidence="2 6" id="KW-0489">Methyltransferase</keyword>
<protein>
    <submittedName>
        <fullName evidence="6">Class I SAM-dependent methyltransferase</fullName>
    </submittedName>
</protein>
<dbReference type="InterPro" id="IPR050723">
    <property type="entry name" value="CFA/CMAS"/>
</dbReference>
<dbReference type="PANTHER" id="PTHR43667">
    <property type="entry name" value="CYCLOPROPANE-FATTY-ACYL-PHOSPHOLIPID SYNTHASE"/>
    <property type="match status" value="1"/>
</dbReference>
<name>A0A418W9H7_9PROT</name>
<dbReference type="InterPro" id="IPR029063">
    <property type="entry name" value="SAM-dependent_MTases_sf"/>
</dbReference>
<keyword evidence="4" id="KW-0949">S-adenosyl-L-methionine</keyword>
<keyword evidence="7" id="KW-1185">Reference proteome</keyword>
<evidence type="ECO:0000313" key="6">
    <source>
        <dbReference type="EMBL" id="RJF86667.1"/>
    </source>
</evidence>
<comment type="caution">
    <text evidence="6">The sequence shown here is derived from an EMBL/GenBank/DDBJ whole genome shotgun (WGS) entry which is preliminary data.</text>
</comment>
<dbReference type="CDD" id="cd02440">
    <property type="entry name" value="AdoMet_MTases"/>
    <property type="match status" value="1"/>
</dbReference>
<comment type="similarity">
    <text evidence="1">Belongs to the CFA/CMAS family.</text>
</comment>
<evidence type="ECO:0000256" key="3">
    <source>
        <dbReference type="ARBA" id="ARBA00022679"/>
    </source>
</evidence>
<accession>A0A418W9H7</accession>
<evidence type="ECO:0000256" key="2">
    <source>
        <dbReference type="ARBA" id="ARBA00022603"/>
    </source>
</evidence>
<dbReference type="Pfam" id="PF02353">
    <property type="entry name" value="CMAS"/>
    <property type="match status" value="1"/>
</dbReference>
<dbReference type="GO" id="GO:0008610">
    <property type="term" value="P:lipid biosynthetic process"/>
    <property type="evidence" value="ECO:0007669"/>
    <property type="project" value="InterPro"/>
</dbReference>
<dbReference type="Proteomes" id="UP000284605">
    <property type="component" value="Unassembled WGS sequence"/>
</dbReference>
<dbReference type="RefSeq" id="WP_119777312.1">
    <property type="nucleotide sequence ID" value="NZ_QYUK01000011.1"/>
</dbReference>
<dbReference type="GO" id="GO:0032259">
    <property type="term" value="P:methylation"/>
    <property type="evidence" value="ECO:0007669"/>
    <property type="project" value="UniProtKB-KW"/>
</dbReference>
<dbReference type="GO" id="GO:0008168">
    <property type="term" value="F:methyltransferase activity"/>
    <property type="evidence" value="ECO:0007669"/>
    <property type="project" value="UniProtKB-KW"/>
</dbReference>
<sequence length="441" mass="49847">MAVPASSVGDKRLSAARRLFEHVATRLDGSIAVRLWDGSVIPLGPQADTRYQVTFDSAATLGSLLRRPTLENLVIHYAEGHIDLIGGDLIEFVEAAQAKRMKLKWRDLDKGLLLRSLWTLARARSTKAGAAYRYAEDEAARVASDRRHDKDYIQFHYDIGDDFYRLFLDPEMQYSCGYFTDFANGIEQAQKDKLDHICRKLRLKPGDRFLDVGCGWGGLVCHAALNYGVTAHGVTLSQNQHDFAVAKAARLGLADKVTIELKDYRLLTGKFDKIASIGMYEHVGIANYPAYFGKLLSLLRPGGVLLNHGITRRAKRDKKRFRRIRPENRLILKYIFPGSELDHIGHSVESMEASGFEVHDVEGLREHYAQTTRLWCQRLSARRDEAIAQVGEAKYRLWVAYLAGVSFAFKNGTLRLFQTVATRHNKNVPVELPPTRADLYR</sequence>
<dbReference type="InterPro" id="IPR003333">
    <property type="entry name" value="CMAS"/>
</dbReference>
<keyword evidence="3 6" id="KW-0808">Transferase</keyword>
<dbReference type="SUPFAM" id="SSF53335">
    <property type="entry name" value="S-adenosyl-L-methionine-dependent methyltransferases"/>
    <property type="match status" value="1"/>
</dbReference>
<dbReference type="PIRSF" id="PIRSF003085">
    <property type="entry name" value="CMAS"/>
    <property type="match status" value="1"/>
</dbReference>
<dbReference type="OrthoDB" id="9782855at2"/>
<proteinExistence type="inferred from homology"/>
<dbReference type="AlphaFoldDB" id="A0A418W9H7"/>
<evidence type="ECO:0000313" key="7">
    <source>
        <dbReference type="Proteomes" id="UP000284605"/>
    </source>
</evidence>
<evidence type="ECO:0000256" key="1">
    <source>
        <dbReference type="ARBA" id="ARBA00010815"/>
    </source>
</evidence>
<evidence type="ECO:0000256" key="5">
    <source>
        <dbReference type="ARBA" id="ARBA00023098"/>
    </source>
</evidence>
<dbReference type="PANTHER" id="PTHR43667:SF1">
    <property type="entry name" value="CYCLOPROPANE-FATTY-ACYL-PHOSPHOLIPID SYNTHASE"/>
    <property type="match status" value="1"/>
</dbReference>
<organism evidence="6 7">
    <name type="scientific">Oleomonas cavernae</name>
    <dbReference type="NCBI Taxonomy" id="2320859"/>
    <lineage>
        <taxon>Bacteria</taxon>
        <taxon>Pseudomonadati</taxon>
        <taxon>Pseudomonadota</taxon>
        <taxon>Alphaproteobacteria</taxon>
        <taxon>Acetobacterales</taxon>
        <taxon>Acetobacteraceae</taxon>
        <taxon>Oleomonas</taxon>
    </lineage>
</organism>
<evidence type="ECO:0000256" key="4">
    <source>
        <dbReference type="ARBA" id="ARBA00022691"/>
    </source>
</evidence>
<keyword evidence="5" id="KW-0443">Lipid metabolism</keyword>